<dbReference type="EMBL" id="JAROCA020000003">
    <property type="protein sequence ID" value="MDY0406974.1"/>
    <property type="molecule type" value="Genomic_DNA"/>
</dbReference>
<dbReference type="PANTHER" id="PTHR15032">
    <property type="entry name" value="N-ACYL-PHOSPHATIDYLETHANOLAMINE-HYDROLYZING PHOSPHOLIPASE D"/>
    <property type="match status" value="1"/>
</dbReference>
<evidence type="ECO:0000313" key="3">
    <source>
        <dbReference type="Proteomes" id="UP001228376"/>
    </source>
</evidence>
<dbReference type="InterPro" id="IPR024884">
    <property type="entry name" value="NAPE-PLD"/>
</dbReference>
<protein>
    <submittedName>
        <fullName evidence="2">MBL fold metallo-hydrolase</fullName>
    </submittedName>
</protein>
<accession>A0ABU5CKX1</accession>
<dbReference type="PANTHER" id="PTHR15032:SF36">
    <property type="entry name" value="METALLO-BETA-LACTAMASE DOMAIN-CONTAINING PROTEIN"/>
    <property type="match status" value="1"/>
</dbReference>
<reference evidence="2 3" key="1">
    <citation type="submission" date="2023-10" db="EMBL/GenBank/DDBJ databases">
        <title>179-bfca-hs.</title>
        <authorList>
            <person name="Miliotis G."/>
            <person name="Sengupta P."/>
            <person name="Hameed A."/>
            <person name="Chuvochina M."/>
            <person name="Mcdonagh F."/>
            <person name="Simpson A.C."/>
            <person name="Singh N.K."/>
            <person name="Rekha P.D."/>
            <person name="Raman K."/>
            <person name="Hugenholtz P."/>
            <person name="Venkateswaran K."/>
        </authorList>
    </citation>
    <scope>NUCLEOTIDE SEQUENCE [LARGE SCALE GENOMIC DNA]</scope>
    <source>
        <strain evidence="2 3">179-BFC-A-HS</strain>
    </source>
</reference>
<feature type="domain" description="Metallo-beta-lactamase" evidence="1">
    <location>
        <begin position="73"/>
        <end position="262"/>
    </location>
</feature>
<dbReference type="SUPFAM" id="SSF56281">
    <property type="entry name" value="Metallo-hydrolase/oxidoreductase"/>
    <property type="match status" value="1"/>
</dbReference>
<dbReference type="Proteomes" id="UP001228376">
    <property type="component" value="Unassembled WGS sequence"/>
</dbReference>
<dbReference type="InterPro" id="IPR036866">
    <property type="entry name" value="RibonucZ/Hydroxyglut_hydro"/>
</dbReference>
<proteinExistence type="predicted"/>
<keyword evidence="3" id="KW-1185">Reference proteome</keyword>
<dbReference type="Pfam" id="PF12706">
    <property type="entry name" value="Lactamase_B_2"/>
    <property type="match status" value="1"/>
</dbReference>
<dbReference type="Gene3D" id="3.60.15.10">
    <property type="entry name" value="Ribonuclease Z/Hydroxyacylglutathione hydrolase-like"/>
    <property type="match status" value="1"/>
</dbReference>
<evidence type="ECO:0000313" key="2">
    <source>
        <dbReference type="EMBL" id="MDY0406974.1"/>
    </source>
</evidence>
<gene>
    <name evidence="2" type="ORF">P5G51_017965</name>
</gene>
<dbReference type="PIRSF" id="PIRSF038896">
    <property type="entry name" value="NAPE-PLD"/>
    <property type="match status" value="1"/>
</dbReference>
<evidence type="ECO:0000259" key="1">
    <source>
        <dbReference type="Pfam" id="PF12706"/>
    </source>
</evidence>
<dbReference type="RefSeq" id="WP_306068197.1">
    <property type="nucleotide sequence ID" value="NZ_JAROCA020000003.1"/>
</dbReference>
<comment type="caution">
    <text evidence="2">The sequence shown here is derived from an EMBL/GenBank/DDBJ whole genome shotgun (WGS) entry which is preliminary data.</text>
</comment>
<name>A0ABU5CKX1_9BACI</name>
<dbReference type="InterPro" id="IPR001279">
    <property type="entry name" value="Metallo-B-lactamas"/>
</dbReference>
<sequence>MKRYENMDQVSTKSNLSDLYKWWKESSNRQKDLSWQVPAVKNPSIDFLRKNREMPTLTWIGHSTFLLQMAGLNIITDPIWTKWLSGYRRLSPAGIPIKQLPPIDIVLISHSHYDHLSYHSIKRLPGSPTFFVPSGLGKWFVRKGFDQVAEFEWWGTQQYRNVTFTFVPAQHWTKRTLFDTNTSHWGGWVLKGENIPTVYFAGDSGYFRGFTEIGKRFAIDYALIPIGAYEPEWFMSKEHVTPEEAIQAFLDCGAKKMFPMHYGAYMLADDSPKEAVDRLQDEWELRGLDKQRLLMPQLGEMCYL</sequence>
<organism evidence="2 3">
    <name type="scientific">Tigheibacillus jepli</name>
    <dbReference type="NCBI Taxonomy" id="3035914"/>
    <lineage>
        <taxon>Bacteria</taxon>
        <taxon>Bacillati</taxon>
        <taxon>Bacillota</taxon>
        <taxon>Bacilli</taxon>
        <taxon>Bacillales</taxon>
        <taxon>Bacillaceae</taxon>
        <taxon>Tigheibacillus</taxon>
    </lineage>
</organism>